<dbReference type="AlphaFoldDB" id="A0A8T0Q7F0"/>
<comment type="caution">
    <text evidence="2">The sequence shown here is derived from an EMBL/GenBank/DDBJ whole genome shotgun (WGS) entry which is preliminary data.</text>
</comment>
<proteinExistence type="predicted"/>
<dbReference type="EMBL" id="CM029049">
    <property type="protein sequence ID" value="KAG2570837.1"/>
    <property type="molecule type" value="Genomic_DNA"/>
</dbReference>
<accession>A0A8T0Q7F0</accession>
<organism evidence="2 3">
    <name type="scientific">Panicum virgatum</name>
    <name type="common">Blackwell switchgrass</name>
    <dbReference type="NCBI Taxonomy" id="38727"/>
    <lineage>
        <taxon>Eukaryota</taxon>
        <taxon>Viridiplantae</taxon>
        <taxon>Streptophyta</taxon>
        <taxon>Embryophyta</taxon>
        <taxon>Tracheophyta</taxon>
        <taxon>Spermatophyta</taxon>
        <taxon>Magnoliopsida</taxon>
        <taxon>Liliopsida</taxon>
        <taxon>Poales</taxon>
        <taxon>Poaceae</taxon>
        <taxon>PACMAD clade</taxon>
        <taxon>Panicoideae</taxon>
        <taxon>Panicodae</taxon>
        <taxon>Paniceae</taxon>
        <taxon>Panicinae</taxon>
        <taxon>Panicum</taxon>
        <taxon>Panicum sect. Hiantes</taxon>
    </lineage>
</organism>
<gene>
    <name evidence="2" type="ORF">PVAP13_7KG022000</name>
</gene>
<name>A0A8T0Q7F0_PANVG</name>
<evidence type="ECO:0000313" key="2">
    <source>
        <dbReference type="EMBL" id="KAG2570837.1"/>
    </source>
</evidence>
<keyword evidence="3" id="KW-1185">Reference proteome</keyword>
<feature type="chain" id="PRO_5035726851" description="Secreted protein" evidence="1">
    <location>
        <begin position="30"/>
        <end position="85"/>
    </location>
</feature>
<sequence length="85" mass="9346">MPPCRGRLSSGRLFLFVFLGKLRFPSVFTSSDAPNLLGLPLPASLGASASRFWIPCVVEQHHLSGWTNQFDETGFKGGSRRPLRA</sequence>
<keyword evidence="1" id="KW-0732">Signal</keyword>
<feature type="signal peptide" evidence="1">
    <location>
        <begin position="1"/>
        <end position="29"/>
    </location>
</feature>
<evidence type="ECO:0000256" key="1">
    <source>
        <dbReference type="SAM" id="SignalP"/>
    </source>
</evidence>
<protein>
    <recommendedName>
        <fullName evidence="4">Secreted protein</fullName>
    </recommendedName>
</protein>
<dbReference type="Proteomes" id="UP000823388">
    <property type="component" value="Chromosome 7K"/>
</dbReference>
<evidence type="ECO:0000313" key="3">
    <source>
        <dbReference type="Proteomes" id="UP000823388"/>
    </source>
</evidence>
<reference evidence="2" key="1">
    <citation type="submission" date="2020-05" db="EMBL/GenBank/DDBJ databases">
        <title>WGS assembly of Panicum virgatum.</title>
        <authorList>
            <person name="Lovell J.T."/>
            <person name="Jenkins J."/>
            <person name="Shu S."/>
            <person name="Juenger T.E."/>
            <person name="Schmutz J."/>
        </authorList>
    </citation>
    <scope>NUCLEOTIDE SEQUENCE</scope>
    <source>
        <strain evidence="2">AP13</strain>
    </source>
</reference>
<evidence type="ECO:0008006" key="4">
    <source>
        <dbReference type="Google" id="ProtNLM"/>
    </source>
</evidence>